<dbReference type="PANTHER" id="PTHR31189:SF2">
    <property type="entry name" value="RMLC-LIKE CUPINS SUPERFAMILY PROTEIN"/>
    <property type="match status" value="1"/>
</dbReference>
<name>A0A1R3KQP7_9ROSI</name>
<proteinExistence type="predicted"/>
<comment type="caution">
    <text evidence="5">The sequence shown here is derived from an EMBL/GenBank/DDBJ whole genome shotgun (WGS) entry which is preliminary data.</text>
</comment>
<sequence>MGKGVRFLVLALALVVCYGVTVTMGFREEKEWEREGGHRHRHEEERSFLLPDSKPVMSSDAGEMRVVQSVSSRIIEKPLHIGFITMEPNTLFIPQYLDSTLILFVRTGEARVGCIFKDEMVERRLKIGDVFMIPAGSTFYILNPGEGQRLHMICSIDPSDSLQLGAFQSFFIGGGIYPQSVLAGFGPETLSTALNVSVTNLTKLFSKQQEGPFVYLTKSHAPSVWAKFSQLEEKDRLNQLKRMIHHQEEEEEEEEEEDQQQRASAWSWRKLLDSYFWGVEEDISLKDKKPDSYNIYKSSPDFKNNYGWSIAVDGSHYKPLKHSGIGIYLVNLTAGSMMAPHVNPRATEYGIVLRGTGRIQIVYPNGSLAMDAKVKQGDVFWVPRYFAFCQIASRTGPFEFFGFTTSSHKNRPQFLAGSNSLIRILNTPELAAAFGVSEETIDRIINAQHEAVILPSPAAAPPDEVEKKKRVKFEAVPKVIKSFGREMILGFD</sequence>
<dbReference type="Pfam" id="PF00190">
    <property type="entry name" value="Cupin_1"/>
    <property type="match status" value="2"/>
</dbReference>
<reference evidence="6" key="1">
    <citation type="submission" date="2013-09" db="EMBL/GenBank/DDBJ databases">
        <title>Corchorus olitorius genome sequencing.</title>
        <authorList>
            <person name="Alam M."/>
            <person name="Haque M.S."/>
            <person name="Islam M.S."/>
            <person name="Emdad E.M."/>
            <person name="Islam M.M."/>
            <person name="Ahmed B."/>
            <person name="Halim A."/>
            <person name="Hossen Q.M.M."/>
            <person name="Hossain M.Z."/>
            <person name="Ahmed R."/>
            <person name="Khan M.M."/>
            <person name="Islam R."/>
            <person name="Rashid M.M."/>
            <person name="Khan S.A."/>
            <person name="Rahman M.S."/>
            <person name="Alam M."/>
            <person name="Yahiya A.S."/>
            <person name="Khan M.S."/>
            <person name="Azam M.S."/>
            <person name="Haque T."/>
            <person name="Lashkar M.Z.H."/>
            <person name="Akhand A.I."/>
            <person name="Morshed G."/>
            <person name="Roy S."/>
            <person name="Uddin K.S."/>
            <person name="Rabeya T."/>
            <person name="Hossain A.S."/>
            <person name="Chowdhury A."/>
            <person name="Snigdha A.R."/>
            <person name="Mortoza M.S."/>
            <person name="Matin S.A."/>
            <person name="Hoque S.M.E."/>
            <person name="Islam M.K."/>
            <person name="Roy D.K."/>
            <person name="Haider R."/>
            <person name="Moosa M.M."/>
            <person name="Elias S.M."/>
            <person name="Hasan A.M."/>
            <person name="Jahan S."/>
            <person name="Shafiuddin M."/>
            <person name="Mahmood N."/>
            <person name="Shommy N.S."/>
        </authorList>
    </citation>
    <scope>NUCLEOTIDE SEQUENCE [LARGE SCALE GENOMIC DNA]</scope>
    <source>
        <strain evidence="6">cv. O-4</strain>
    </source>
</reference>
<dbReference type="EMBL" id="AWUE01012366">
    <property type="protein sequence ID" value="OMP09384.1"/>
    <property type="molecule type" value="Genomic_DNA"/>
</dbReference>
<dbReference type="Proteomes" id="UP000187203">
    <property type="component" value="Unassembled WGS sequence"/>
</dbReference>
<evidence type="ECO:0000259" key="4">
    <source>
        <dbReference type="SMART" id="SM00835"/>
    </source>
</evidence>
<dbReference type="InterPro" id="IPR014710">
    <property type="entry name" value="RmlC-like_jellyroll"/>
</dbReference>
<feature type="coiled-coil region" evidence="2">
    <location>
        <begin position="230"/>
        <end position="263"/>
    </location>
</feature>
<keyword evidence="1 3" id="KW-0732">Signal</keyword>
<dbReference type="SUPFAM" id="SSF51182">
    <property type="entry name" value="RmlC-like cupins"/>
    <property type="match status" value="1"/>
</dbReference>
<feature type="domain" description="Cupin type-1" evidence="4">
    <location>
        <begin position="293"/>
        <end position="442"/>
    </location>
</feature>
<evidence type="ECO:0000256" key="2">
    <source>
        <dbReference type="SAM" id="Coils"/>
    </source>
</evidence>
<evidence type="ECO:0000256" key="1">
    <source>
        <dbReference type="ARBA" id="ARBA00022729"/>
    </source>
</evidence>
<dbReference type="STRING" id="93759.A0A1R3KQP7"/>
<dbReference type="InterPro" id="IPR050253">
    <property type="entry name" value="Seed_Storage-Functional"/>
</dbReference>
<keyword evidence="2" id="KW-0175">Coiled coil</keyword>
<dbReference type="Gene3D" id="2.60.120.10">
    <property type="entry name" value="Jelly Rolls"/>
    <property type="match status" value="2"/>
</dbReference>
<evidence type="ECO:0000313" key="5">
    <source>
        <dbReference type="EMBL" id="OMP09384.1"/>
    </source>
</evidence>
<dbReference type="AlphaFoldDB" id="A0A1R3KQP7"/>
<protein>
    <submittedName>
        <fullName evidence="5">Cupin 1</fullName>
    </submittedName>
</protein>
<accession>A0A1R3KQP7</accession>
<feature type="signal peptide" evidence="3">
    <location>
        <begin position="1"/>
        <end position="19"/>
    </location>
</feature>
<feature type="chain" id="PRO_5012819838" evidence="3">
    <location>
        <begin position="20"/>
        <end position="492"/>
    </location>
</feature>
<evidence type="ECO:0000256" key="3">
    <source>
        <dbReference type="SAM" id="SignalP"/>
    </source>
</evidence>
<organism evidence="5 6">
    <name type="scientific">Corchorus olitorius</name>
    <dbReference type="NCBI Taxonomy" id="93759"/>
    <lineage>
        <taxon>Eukaryota</taxon>
        <taxon>Viridiplantae</taxon>
        <taxon>Streptophyta</taxon>
        <taxon>Embryophyta</taxon>
        <taxon>Tracheophyta</taxon>
        <taxon>Spermatophyta</taxon>
        <taxon>Magnoliopsida</taxon>
        <taxon>eudicotyledons</taxon>
        <taxon>Gunneridae</taxon>
        <taxon>Pentapetalae</taxon>
        <taxon>rosids</taxon>
        <taxon>malvids</taxon>
        <taxon>Malvales</taxon>
        <taxon>Malvaceae</taxon>
        <taxon>Grewioideae</taxon>
        <taxon>Apeibeae</taxon>
        <taxon>Corchorus</taxon>
    </lineage>
</organism>
<feature type="domain" description="Cupin type-1" evidence="4">
    <location>
        <begin position="48"/>
        <end position="202"/>
    </location>
</feature>
<evidence type="ECO:0000313" key="6">
    <source>
        <dbReference type="Proteomes" id="UP000187203"/>
    </source>
</evidence>
<dbReference type="SMART" id="SM00835">
    <property type="entry name" value="Cupin_1"/>
    <property type="match status" value="2"/>
</dbReference>
<dbReference type="PANTHER" id="PTHR31189">
    <property type="entry name" value="OS03G0336100 PROTEIN-RELATED"/>
    <property type="match status" value="1"/>
</dbReference>
<gene>
    <name evidence="5" type="ORF">COLO4_05496</name>
</gene>
<dbReference type="OrthoDB" id="2019862at2759"/>
<dbReference type="CDD" id="cd02244">
    <property type="entry name" value="cupin_7S_vicilin-like_N"/>
    <property type="match status" value="1"/>
</dbReference>
<keyword evidence="6" id="KW-1185">Reference proteome</keyword>
<dbReference type="CDD" id="cd02245">
    <property type="entry name" value="cupin_7S_vicilin-like_C"/>
    <property type="match status" value="1"/>
</dbReference>
<dbReference type="InterPro" id="IPR006045">
    <property type="entry name" value="Cupin_1"/>
</dbReference>
<dbReference type="InterPro" id="IPR011051">
    <property type="entry name" value="RmlC_Cupin_sf"/>
</dbReference>